<dbReference type="InterPro" id="IPR011701">
    <property type="entry name" value="MFS"/>
</dbReference>
<organism evidence="7 8">
    <name type="scientific">Neisseria subflava</name>
    <dbReference type="NCBI Taxonomy" id="28449"/>
    <lineage>
        <taxon>Bacteria</taxon>
        <taxon>Pseudomonadati</taxon>
        <taxon>Pseudomonadota</taxon>
        <taxon>Betaproteobacteria</taxon>
        <taxon>Neisseriales</taxon>
        <taxon>Neisseriaceae</taxon>
        <taxon>Neisseria</taxon>
    </lineage>
</organism>
<sequence>MKTILGFSVVYGCGQGFRRPVKTVYAKITVSLIFQIIMHASDFQENDTVHEYHADNPDFPAKTIVATLFIGAFFGYLNDTLLNVALTPIMKDFGVDKTTVQWLTTGFLLVMGAFTPITAGVIQWFETRKMVLFTQATFLAGSMICAFAPTFGILVVGRMVQAVSAAFFVPLLFNGILSIYPPNKRGTAMGVITMMFTAAPAMGPTLSGIIIDHTHWRVLFGFTAPFMLVAMVLVGKYLTVNLSNISRPKIDVLSAVLSVVGFGGLVYASSNFAHLPLVEFILLFAASVLLVGWFAHRQFRLATPLLNLRAFEYKQFRYCVVILAGAVFLFLGLELMVPMYTQQVLMLTGTATGLILMPASIAQAVAAPLFGKLLDKKGGRFVVLPATVMLVVSLAVLWLFLRIDTQVMMLTAMFTLLAVSVSACVTGETHGLNSLPKTLNPHGAAILTTINPIAGAIGAAFFVGATNIGEKLSSADMPQQAMLDGIHLAMGCALVVGVVVVMFALRLKAHQK</sequence>
<feature type="transmembrane region" description="Helical" evidence="5">
    <location>
        <begin position="217"/>
        <end position="238"/>
    </location>
</feature>
<feature type="transmembrane region" description="Helical" evidence="5">
    <location>
        <begin position="445"/>
        <end position="465"/>
    </location>
</feature>
<keyword evidence="8" id="KW-1185">Reference proteome</keyword>
<evidence type="ECO:0000256" key="5">
    <source>
        <dbReference type="SAM" id="Phobius"/>
    </source>
</evidence>
<evidence type="ECO:0000259" key="6">
    <source>
        <dbReference type="PROSITE" id="PS50850"/>
    </source>
</evidence>
<proteinExistence type="predicted"/>
<feature type="transmembrane region" description="Helical" evidence="5">
    <location>
        <begin position="345"/>
        <end position="370"/>
    </location>
</feature>
<feature type="transmembrane region" description="Helical" evidence="5">
    <location>
        <begin position="407"/>
        <end position="425"/>
    </location>
</feature>
<feature type="transmembrane region" description="Helical" evidence="5">
    <location>
        <begin position="106"/>
        <end position="125"/>
    </location>
</feature>
<evidence type="ECO:0000256" key="4">
    <source>
        <dbReference type="ARBA" id="ARBA00023136"/>
    </source>
</evidence>
<feature type="transmembrane region" description="Helical" evidence="5">
    <location>
        <begin position="137"/>
        <end position="156"/>
    </location>
</feature>
<dbReference type="EMBL" id="CABFLZ010000048">
    <property type="protein sequence ID" value="VTY09378.1"/>
    <property type="molecule type" value="Genomic_DNA"/>
</dbReference>
<dbReference type="AlphaFoldDB" id="A0A9X9QZ57"/>
<dbReference type="InterPro" id="IPR020846">
    <property type="entry name" value="MFS_dom"/>
</dbReference>
<accession>A0A9X9QZ57</accession>
<feature type="transmembrane region" description="Helical" evidence="5">
    <location>
        <begin position="275"/>
        <end position="295"/>
    </location>
</feature>
<feature type="transmembrane region" description="Helical" evidence="5">
    <location>
        <begin position="64"/>
        <end position="86"/>
    </location>
</feature>
<dbReference type="PROSITE" id="PS50850">
    <property type="entry name" value="MFS"/>
    <property type="match status" value="1"/>
</dbReference>
<dbReference type="PRINTS" id="PR01036">
    <property type="entry name" value="TCRTETB"/>
</dbReference>
<dbReference type="SUPFAM" id="SSF103473">
    <property type="entry name" value="MFS general substrate transporter"/>
    <property type="match status" value="1"/>
</dbReference>
<protein>
    <submittedName>
        <fullName evidence="7">Multidrug export protein EmrB</fullName>
    </submittedName>
</protein>
<dbReference type="Pfam" id="PF07690">
    <property type="entry name" value="MFS_1"/>
    <property type="match status" value="1"/>
</dbReference>
<keyword evidence="3 5" id="KW-1133">Transmembrane helix</keyword>
<comment type="subcellular location">
    <subcellularLocation>
        <location evidence="1">Membrane</location>
        <topology evidence="1">Multi-pass membrane protein</topology>
    </subcellularLocation>
</comment>
<evidence type="ECO:0000256" key="3">
    <source>
        <dbReference type="ARBA" id="ARBA00022989"/>
    </source>
</evidence>
<reference evidence="7" key="1">
    <citation type="submission" date="2019-05" db="EMBL/GenBank/DDBJ databases">
        <authorList>
            <person name="Hibberd M."/>
        </authorList>
    </citation>
    <scope>NUCLEOTIDE SEQUENCE</scope>
    <source>
        <strain evidence="7">Neisseria_subflava_BgEED23</strain>
    </source>
</reference>
<feature type="transmembrane region" description="Helical" evidence="5">
    <location>
        <begin position="162"/>
        <end position="180"/>
    </location>
</feature>
<name>A0A9X9QZ57_NEISU</name>
<dbReference type="Gene3D" id="1.20.1250.20">
    <property type="entry name" value="MFS general substrate transporter like domains"/>
    <property type="match status" value="1"/>
</dbReference>
<keyword evidence="2 5" id="KW-0812">Transmembrane</keyword>
<dbReference type="PANTHER" id="PTHR42718:SF43">
    <property type="entry name" value="LINCOMYCIN RESISTANCE PROTEIN LMRB"/>
    <property type="match status" value="1"/>
</dbReference>
<dbReference type="GO" id="GO:0016020">
    <property type="term" value="C:membrane"/>
    <property type="evidence" value="ECO:0007669"/>
    <property type="project" value="UniProtKB-SubCell"/>
</dbReference>
<feature type="transmembrane region" description="Helical" evidence="5">
    <location>
        <begin position="485"/>
        <end position="505"/>
    </location>
</feature>
<feature type="transmembrane region" description="Helical" evidence="5">
    <location>
        <begin position="250"/>
        <end position="269"/>
    </location>
</feature>
<keyword evidence="4 5" id="KW-0472">Membrane</keyword>
<feature type="domain" description="Major facilitator superfamily (MFS) profile" evidence="6">
    <location>
        <begin position="64"/>
        <end position="509"/>
    </location>
</feature>
<dbReference type="InterPro" id="IPR036259">
    <property type="entry name" value="MFS_trans_sf"/>
</dbReference>
<comment type="caution">
    <text evidence="7">The sequence shown here is derived from an EMBL/GenBank/DDBJ whole genome shotgun (WGS) entry which is preliminary data.</text>
</comment>
<dbReference type="PANTHER" id="PTHR42718">
    <property type="entry name" value="MAJOR FACILITATOR SUPERFAMILY MULTIDRUG TRANSPORTER MFSC"/>
    <property type="match status" value="1"/>
</dbReference>
<dbReference type="Gene3D" id="1.20.1720.10">
    <property type="entry name" value="Multidrug resistance protein D"/>
    <property type="match status" value="1"/>
</dbReference>
<feature type="transmembrane region" description="Helical" evidence="5">
    <location>
        <begin position="382"/>
        <end position="401"/>
    </location>
</feature>
<evidence type="ECO:0000256" key="2">
    <source>
        <dbReference type="ARBA" id="ARBA00022692"/>
    </source>
</evidence>
<feature type="transmembrane region" description="Helical" evidence="5">
    <location>
        <begin position="192"/>
        <end position="211"/>
    </location>
</feature>
<gene>
    <name evidence="7" type="primary">emrB_1</name>
    <name evidence="7" type="ORF">ONOEEDHL_00983</name>
</gene>
<evidence type="ECO:0000256" key="1">
    <source>
        <dbReference type="ARBA" id="ARBA00004141"/>
    </source>
</evidence>
<evidence type="ECO:0000313" key="8">
    <source>
        <dbReference type="Proteomes" id="UP000626795"/>
    </source>
</evidence>
<evidence type="ECO:0000313" key="7">
    <source>
        <dbReference type="EMBL" id="VTY09378.1"/>
    </source>
</evidence>
<dbReference type="GO" id="GO:0022857">
    <property type="term" value="F:transmembrane transporter activity"/>
    <property type="evidence" value="ECO:0007669"/>
    <property type="project" value="InterPro"/>
</dbReference>
<feature type="transmembrane region" description="Helical" evidence="5">
    <location>
        <begin position="316"/>
        <end position="333"/>
    </location>
</feature>
<dbReference type="Proteomes" id="UP000626795">
    <property type="component" value="Unassembled WGS sequence"/>
</dbReference>